<sequence length="62" mass="7065">MPSLVVRPGGTVRLKQQPDHVPDFVVMACASDRAWIRQPEWPQHIQLCVRMTQLAVPYPQVS</sequence>
<name>A0A0C1Y582_9CYAN</name>
<comment type="caution">
    <text evidence="1">The sequence shown here is derived from an EMBL/GenBank/DDBJ whole genome shotgun (WGS) entry which is preliminary data.</text>
</comment>
<organism evidence="1">
    <name type="scientific">Lyngbya confervoides BDU141951</name>
    <dbReference type="NCBI Taxonomy" id="1574623"/>
    <lineage>
        <taxon>Bacteria</taxon>
        <taxon>Bacillati</taxon>
        <taxon>Cyanobacteriota</taxon>
        <taxon>Cyanophyceae</taxon>
        <taxon>Oscillatoriophycideae</taxon>
        <taxon>Oscillatoriales</taxon>
        <taxon>Microcoleaceae</taxon>
        <taxon>Lyngbya</taxon>
    </lineage>
</organism>
<accession>A0A0C1Y582</accession>
<dbReference type="AlphaFoldDB" id="A0A0C1Y582"/>
<protein>
    <submittedName>
        <fullName evidence="1">Uncharacterized protein</fullName>
    </submittedName>
</protein>
<proteinExistence type="predicted"/>
<reference evidence="1" key="3">
    <citation type="submission" date="2020-02" db="EMBL/GenBank/DDBJ databases">
        <authorList>
            <person name="Sarangi A.N."/>
            <person name="Ghosh S."/>
            <person name="Mukherjee M."/>
            <person name="Tripathy S."/>
        </authorList>
    </citation>
    <scope>NUCLEOTIDE SEQUENCE</scope>
    <source>
        <strain evidence="1">BDU141951</strain>
    </source>
</reference>
<dbReference type="EMBL" id="JTHE02000003">
    <property type="protein sequence ID" value="NEV68623.1"/>
    <property type="molecule type" value="Genomic_DNA"/>
</dbReference>
<evidence type="ECO:0000313" key="1">
    <source>
        <dbReference type="EMBL" id="NEV68623.1"/>
    </source>
</evidence>
<reference evidence="1" key="2">
    <citation type="journal article" date="2015" name="Genome Announc.">
        <title>Draft Genome Sequence of Filamentous Marine Cyanobacterium Lyngbya confervoides Strain BDU141951.</title>
        <authorList>
            <person name="Chandrababunaidu M.M."/>
            <person name="Sen D."/>
            <person name="Tripathy S."/>
        </authorList>
    </citation>
    <scope>NUCLEOTIDE SEQUENCE</scope>
    <source>
        <strain evidence="1">BDU141951</strain>
    </source>
</reference>
<gene>
    <name evidence="1" type="ORF">QQ91_016035</name>
</gene>
<reference evidence="1" key="1">
    <citation type="submission" date="2014-11" db="EMBL/GenBank/DDBJ databases">
        <authorList>
            <person name="Malar M.C."/>
            <person name="Sen D."/>
            <person name="Tripathy S."/>
        </authorList>
    </citation>
    <scope>NUCLEOTIDE SEQUENCE</scope>
    <source>
        <strain evidence="1">BDU141951</strain>
    </source>
</reference>